<dbReference type="GO" id="GO:0005261">
    <property type="term" value="F:monoatomic cation channel activity"/>
    <property type="evidence" value="ECO:0007669"/>
    <property type="project" value="TreeGrafter"/>
</dbReference>
<proteinExistence type="predicted"/>
<name>A0A8J1UVJ1_OWEFU</name>
<dbReference type="EMBL" id="CAIIXF020000004">
    <property type="protein sequence ID" value="CAH1781832.1"/>
    <property type="molecule type" value="Genomic_DNA"/>
</dbReference>
<dbReference type="GO" id="GO:0034703">
    <property type="term" value="C:cation channel complex"/>
    <property type="evidence" value="ECO:0007669"/>
    <property type="project" value="TreeGrafter"/>
</dbReference>
<reference evidence="2" key="1">
    <citation type="submission" date="2022-03" db="EMBL/GenBank/DDBJ databases">
        <authorList>
            <person name="Martin C."/>
        </authorList>
    </citation>
    <scope>NUCLEOTIDE SEQUENCE</scope>
</reference>
<evidence type="ECO:0000313" key="3">
    <source>
        <dbReference type="Proteomes" id="UP000749559"/>
    </source>
</evidence>
<dbReference type="InterPro" id="IPR031542">
    <property type="entry name" value="UNC80_N"/>
</dbReference>
<feature type="region of interest" description="Disordered" evidence="1">
    <location>
        <begin position="591"/>
        <end position="619"/>
    </location>
</feature>
<feature type="region of interest" description="Disordered" evidence="1">
    <location>
        <begin position="320"/>
        <end position="347"/>
    </location>
</feature>
<feature type="compositionally biased region" description="Basic and acidic residues" evidence="1">
    <location>
        <begin position="604"/>
        <end position="613"/>
    </location>
</feature>
<accession>A0A8J1UVJ1</accession>
<feature type="region of interest" description="Disordered" evidence="1">
    <location>
        <begin position="492"/>
        <end position="532"/>
    </location>
</feature>
<evidence type="ECO:0000256" key="1">
    <source>
        <dbReference type="SAM" id="MobiDB-lite"/>
    </source>
</evidence>
<comment type="caution">
    <text evidence="2">The sequence shown here is derived from an EMBL/GenBank/DDBJ whole genome shotgun (WGS) entry which is preliminary data.</text>
</comment>
<protein>
    <submittedName>
        <fullName evidence="2">Uncharacterized protein</fullName>
    </submittedName>
</protein>
<dbReference type="PANTHER" id="PTHR31781:SF1">
    <property type="entry name" value="PROTEIN UNC-80 HOMOLOG"/>
    <property type="match status" value="1"/>
</dbReference>
<gene>
    <name evidence="2" type="ORF">OFUS_LOCUS8344</name>
</gene>
<feature type="compositionally biased region" description="Polar residues" evidence="1">
    <location>
        <begin position="320"/>
        <end position="334"/>
    </location>
</feature>
<sequence length="873" mass="97127">MGKRKNGEETAEGDQTIPLPIQTFLWRQSSAFIRPKLGKMTEASCMSFERVLVQNIHHGLSPSLCEAIQSISRWKLIQGAFPHVMHCCGSLLHARKQSDPHGKFTTAQTKLLYTLHWILLDSASECEDSDAEKPTNNNKAPLSYMHSIDTVQLFVYLFAPLVSSLRESDFQSLKLESGLRLWQAIWEFRQPDILCFSTPVKPKRTLLKAQRQTVKIDNTNAANIFMGQNGGADDGGIFLGFDSPELAAETHSPTEVSPSHSVNHMAPIARMSDICDSSSISDSRSIMEVICEICNGILHSKQGEPVNCICKTPRNSVVSFSDPTPTQKSQTTGELPNVGTVPDANEPVDKDYIQQSLRDASRGAIQQDVLMASYFDVAVLRCLFCSNWCEDGVYWALRYIHNRLLDICDEIKHSDQTRERSKSLPIPDIKVSVYASPQLQRQTSRSANFSIAGRIEPAPKKFKVSELKSFFEPRIPHVRKLDENSPVPPVKLVSPATDNPNIDVTAVDSDSRSNSPLGKVNEEENELSSSTMSDSMTDLVRQQSMPTLVSTSDNVNLPVRNSSSPNILRHKIDQNMTLKPELLNRPIITITQDTPSSPTVSEWSKTENGKRGDTPGGTLTRSLTDSNISYKKEPEVTEVSGSVHYIQQNGQLNYKVILKSLHAVSSGELSARVCAVVLNILNCLMDLEVIEKKEKKAKKAGSKEEKQEELLKKPRKKTNEMGPHNLAMDTLIRVFKSIGCPHGCGDGYRGASGEHLRSQGQDCLSRLQRLNPVEFRRYMQDVVQRQPLQDIIDFLHAFLGFCVDPSTSVYSPQVQKRTLSQEGMVIRSGYATNFGQSIGGVGMRGVEGVLIANILKSLVTRFMDSYNELHSHE</sequence>
<dbReference type="AlphaFoldDB" id="A0A8J1UVJ1"/>
<dbReference type="Proteomes" id="UP000749559">
    <property type="component" value="Unassembled WGS sequence"/>
</dbReference>
<organism evidence="2 3">
    <name type="scientific">Owenia fusiformis</name>
    <name type="common">Polychaete worm</name>
    <dbReference type="NCBI Taxonomy" id="6347"/>
    <lineage>
        <taxon>Eukaryota</taxon>
        <taxon>Metazoa</taxon>
        <taxon>Spiralia</taxon>
        <taxon>Lophotrochozoa</taxon>
        <taxon>Annelida</taxon>
        <taxon>Polychaeta</taxon>
        <taxon>Sedentaria</taxon>
        <taxon>Canalipalpata</taxon>
        <taxon>Sabellida</taxon>
        <taxon>Oweniida</taxon>
        <taxon>Oweniidae</taxon>
        <taxon>Owenia</taxon>
    </lineage>
</organism>
<feature type="compositionally biased region" description="Polar residues" evidence="1">
    <location>
        <begin position="591"/>
        <end position="603"/>
    </location>
</feature>
<feature type="non-terminal residue" evidence="2">
    <location>
        <position position="873"/>
    </location>
</feature>
<feature type="compositionally biased region" description="Basic and acidic residues" evidence="1">
    <location>
        <begin position="701"/>
        <end position="712"/>
    </location>
</feature>
<dbReference type="OrthoDB" id="5584001at2759"/>
<dbReference type="GO" id="GO:0055080">
    <property type="term" value="P:monoatomic cation homeostasis"/>
    <property type="evidence" value="ECO:0007669"/>
    <property type="project" value="TreeGrafter"/>
</dbReference>
<dbReference type="PANTHER" id="PTHR31781">
    <property type="entry name" value="UNC80"/>
    <property type="match status" value="1"/>
</dbReference>
<dbReference type="Pfam" id="PF15778">
    <property type="entry name" value="UNC80_N"/>
    <property type="match status" value="1"/>
</dbReference>
<dbReference type="GO" id="GO:0030424">
    <property type="term" value="C:axon"/>
    <property type="evidence" value="ECO:0007669"/>
    <property type="project" value="TreeGrafter"/>
</dbReference>
<feature type="region of interest" description="Disordered" evidence="1">
    <location>
        <begin position="695"/>
        <end position="723"/>
    </location>
</feature>
<evidence type="ECO:0000313" key="2">
    <source>
        <dbReference type="EMBL" id="CAH1781832.1"/>
    </source>
</evidence>
<keyword evidence="3" id="KW-1185">Reference proteome</keyword>